<dbReference type="RefSeq" id="WP_310576378.1">
    <property type="nucleotide sequence ID" value="NZ_JAVKPK010000046.1"/>
</dbReference>
<evidence type="ECO:0000256" key="1">
    <source>
        <dbReference type="SAM" id="MobiDB-lite"/>
    </source>
</evidence>
<dbReference type="SUPFAM" id="SSF49503">
    <property type="entry name" value="Cupredoxins"/>
    <property type="match status" value="1"/>
</dbReference>
<evidence type="ECO:0000313" key="3">
    <source>
        <dbReference type="Proteomes" id="UP001246244"/>
    </source>
</evidence>
<evidence type="ECO:0000313" key="2">
    <source>
        <dbReference type="EMBL" id="MDR7666350.1"/>
    </source>
</evidence>
<dbReference type="InterPro" id="IPR008972">
    <property type="entry name" value="Cupredoxin"/>
</dbReference>
<proteinExistence type="predicted"/>
<dbReference type="PANTHER" id="PTHR36507:SF1">
    <property type="entry name" value="BLL1555 PROTEIN"/>
    <property type="match status" value="1"/>
</dbReference>
<dbReference type="PANTHER" id="PTHR36507">
    <property type="entry name" value="BLL1555 PROTEIN"/>
    <property type="match status" value="1"/>
</dbReference>
<dbReference type="Gene3D" id="2.60.40.420">
    <property type="entry name" value="Cupredoxins - blue copper proteins"/>
    <property type="match status" value="1"/>
</dbReference>
<reference evidence="3" key="1">
    <citation type="submission" date="2023-07" db="EMBL/GenBank/DDBJ databases">
        <title>Whole-genome sequencing of a new Methanosarcina sp. Z-7115.</title>
        <authorList>
            <person name="Zhilina T.N."/>
            <person name="Merkel A.Y."/>
        </authorList>
    </citation>
    <scope>NUCLEOTIDE SEQUENCE [LARGE SCALE GENOMIC DNA]</scope>
    <source>
        <strain evidence="3">Z-7115</strain>
    </source>
</reference>
<feature type="compositionally biased region" description="Basic and acidic residues" evidence="1">
    <location>
        <begin position="65"/>
        <end position="75"/>
    </location>
</feature>
<organism evidence="2 3">
    <name type="scientific">Methanosarcina baikalica</name>
    <dbReference type="NCBI Taxonomy" id="3073890"/>
    <lineage>
        <taxon>Archaea</taxon>
        <taxon>Methanobacteriati</taxon>
        <taxon>Methanobacteriota</taxon>
        <taxon>Stenosarchaea group</taxon>
        <taxon>Methanomicrobia</taxon>
        <taxon>Methanosarcinales</taxon>
        <taxon>Methanosarcinaceae</taxon>
        <taxon>Methanosarcina</taxon>
    </lineage>
</organism>
<comment type="caution">
    <text evidence="2">The sequence shown here is derived from an EMBL/GenBank/DDBJ whole genome shotgun (WGS) entry which is preliminary data.</text>
</comment>
<name>A0ABU2D2Y2_9EURY</name>
<keyword evidence="3" id="KW-1185">Reference proteome</keyword>
<sequence length="166" mass="18614">MPEFGRQDGSRAGIRRQFGRNAKARSENTGKNGNKGRKRDAGRIGDAGRYGNFENAGRVRSGANENRDRRRESRDCTASGTALASHLVRLKNDVLVPSRLRVNTGDTVVWRNYQASRAFTLTGSKHLFEDERLAYGNILEYAFKESGSYTFSVKGYPKMEMTITVK</sequence>
<feature type="region of interest" description="Disordered" evidence="1">
    <location>
        <begin position="1"/>
        <end position="77"/>
    </location>
</feature>
<gene>
    <name evidence="2" type="ORF">RG963_11270</name>
</gene>
<dbReference type="InterPro" id="IPR052721">
    <property type="entry name" value="ET_Amicyanin"/>
</dbReference>
<dbReference type="Proteomes" id="UP001246244">
    <property type="component" value="Unassembled WGS sequence"/>
</dbReference>
<protein>
    <submittedName>
        <fullName evidence="2">Uncharacterized protein</fullName>
    </submittedName>
</protein>
<accession>A0ABU2D2Y2</accession>
<dbReference type="EMBL" id="JAVKPK010000046">
    <property type="protein sequence ID" value="MDR7666350.1"/>
    <property type="molecule type" value="Genomic_DNA"/>
</dbReference>